<evidence type="ECO:0000256" key="5">
    <source>
        <dbReference type="SAM" id="MobiDB-lite"/>
    </source>
</evidence>
<gene>
    <name evidence="8" type="ORF">SEVIR_1G203850v2</name>
</gene>
<proteinExistence type="inferred from homology"/>
<keyword evidence="1" id="KW-0132">Cell division</keyword>
<dbReference type="EMBL" id="CM016552">
    <property type="protein sequence ID" value="TKW39806.1"/>
    <property type="molecule type" value="Genomic_DNA"/>
</dbReference>
<dbReference type="InterPro" id="IPR036915">
    <property type="entry name" value="Cyclin-like_sf"/>
</dbReference>
<feature type="domain" description="Cyclin-like" evidence="6">
    <location>
        <begin position="313"/>
        <end position="402"/>
    </location>
</feature>
<dbReference type="CDD" id="cd20537">
    <property type="entry name" value="CYCLIN_CCNO-like_rpt2"/>
    <property type="match status" value="1"/>
</dbReference>
<dbReference type="InterPro" id="IPR013763">
    <property type="entry name" value="Cyclin-like_dom"/>
</dbReference>
<dbReference type="SMART" id="SM01332">
    <property type="entry name" value="Cyclin_C"/>
    <property type="match status" value="1"/>
</dbReference>
<evidence type="ECO:0000313" key="9">
    <source>
        <dbReference type="Proteomes" id="UP000298652"/>
    </source>
</evidence>
<dbReference type="InterPro" id="IPR048258">
    <property type="entry name" value="Cyclins_cyclin-box"/>
</dbReference>
<dbReference type="AlphaFoldDB" id="A0A4V6Y920"/>
<evidence type="ECO:0000259" key="6">
    <source>
        <dbReference type="SMART" id="SM00385"/>
    </source>
</evidence>
<keyword evidence="9" id="KW-1185">Reference proteome</keyword>
<dbReference type="PANTHER" id="PTHR10177">
    <property type="entry name" value="CYCLINS"/>
    <property type="match status" value="1"/>
</dbReference>
<accession>A0A4V6Y920</accession>
<dbReference type="SMART" id="SM00385">
    <property type="entry name" value="CYCLIN"/>
    <property type="match status" value="2"/>
</dbReference>
<dbReference type="GO" id="GO:0051301">
    <property type="term" value="P:cell division"/>
    <property type="evidence" value="ECO:0007669"/>
    <property type="project" value="UniProtKB-KW"/>
</dbReference>
<sequence>MCAVAPFALPALAGVAPRAVPVFHAGSTMATYADGGAPAAMRGYGGYEDVGADIDALLRDIHAAVLQRTPPGHAPQPVAAGADQPVNHADFNLEPVLRVIRSIRIPAAGFAGPDPVDSAVGTPTTPLASLPAPLSYGDAAAEDAADSAASTTTTQTSPKKQQDPGQIYDAEIDATFRAMEQDPAERPSALYLWTVQEGVITLADRANVVAWMYNFVGYYGLAPGTLHRAVSYVDRFLSSRKVNGYNVSGHLLLLGSVAVFTAAKYEDRRATLALNADGIACWHVGCSRRDVVDAERALCAALGCRLSGPTAYTFVEHFTRHGNDGGGADEGSTTVRSLAHHLADVALLDYRCIRFLPSTVAASAIALATLSMNPAASWSDDEIRVTGYTLEDLATCMDEIEETHGLQGAWPGCAQMTEDYMRSYGLLPH</sequence>
<dbReference type="InterPro" id="IPR039361">
    <property type="entry name" value="Cyclin"/>
</dbReference>
<reference evidence="8" key="1">
    <citation type="submission" date="2019-03" db="EMBL/GenBank/DDBJ databases">
        <title>WGS assembly of Setaria viridis.</title>
        <authorList>
            <person name="Huang P."/>
            <person name="Jenkins J."/>
            <person name="Grimwood J."/>
            <person name="Barry K."/>
            <person name="Healey A."/>
            <person name="Mamidi S."/>
            <person name="Sreedasyam A."/>
            <person name="Shu S."/>
            <person name="Feldman M."/>
            <person name="Wu J."/>
            <person name="Yu Y."/>
            <person name="Chen C."/>
            <person name="Johnson J."/>
            <person name="Rokhsar D."/>
            <person name="Baxter I."/>
            <person name="Schmutz J."/>
            <person name="Brutnell T."/>
            <person name="Kellogg E."/>
        </authorList>
    </citation>
    <scope>NUCLEOTIDE SEQUENCE [LARGE SCALE GENOMIC DNA]</scope>
</reference>
<dbReference type="InterPro" id="IPR006671">
    <property type="entry name" value="Cyclin_N"/>
</dbReference>
<dbReference type="InterPro" id="IPR004367">
    <property type="entry name" value="Cyclin_C-dom"/>
</dbReference>
<dbReference type="Pfam" id="PF00134">
    <property type="entry name" value="Cyclin_N"/>
    <property type="match status" value="1"/>
</dbReference>
<feature type="domain" description="Cyclin-like" evidence="6">
    <location>
        <begin position="210"/>
        <end position="300"/>
    </location>
</feature>
<keyword evidence="3" id="KW-0131">Cell cycle</keyword>
<dbReference type="Proteomes" id="UP000298652">
    <property type="component" value="Chromosome 1"/>
</dbReference>
<evidence type="ECO:0000256" key="1">
    <source>
        <dbReference type="ARBA" id="ARBA00022618"/>
    </source>
</evidence>
<dbReference type="PROSITE" id="PS00292">
    <property type="entry name" value="CYCLINS"/>
    <property type="match status" value="1"/>
</dbReference>
<evidence type="ECO:0000259" key="7">
    <source>
        <dbReference type="SMART" id="SM01332"/>
    </source>
</evidence>
<dbReference type="Pfam" id="PF02984">
    <property type="entry name" value="Cyclin_C"/>
    <property type="match status" value="1"/>
</dbReference>
<keyword evidence="2 4" id="KW-0195">Cyclin</keyword>
<feature type="domain" description="Cyclin C-terminal" evidence="7">
    <location>
        <begin position="309"/>
        <end position="429"/>
    </location>
</feature>
<dbReference type="Gene3D" id="1.10.472.10">
    <property type="entry name" value="Cyclin-like"/>
    <property type="match status" value="2"/>
</dbReference>
<dbReference type="SUPFAM" id="SSF47954">
    <property type="entry name" value="Cyclin-like"/>
    <property type="match status" value="2"/>
</dbReference>
<feature type="region of interest" description="Disordered" evidence="5">
    <location>
        <begin position="141"/>
        <end position="166"/>
    </location>
</feature>
<evidence type="ECO:0000256" key="3">
    <source>
        <dbReference type="ARBA" id="ARBA00023306"/>
    </source>
</evidence>
<comment type="similarity">
    <text evidence="4">Belongs to the cyclin family.</text>
</comment>
<feature type="compositionally biased region" description="Low complexity" evidence="5">
    <location>
        <begin position="146"/>
        <end position="157"/>
    </location>
</feature>
<dbReference type="OMA" id="VNHADFN"/>
<dbReference type="Gramene" id="TKW39806">
    <property type="protein sequence ID" value="TKW39806"/>
    <property type="gene ID" value="SEVIR_1G203850v2"/>
</dbReference>
<protein>
    <submittedName>
        <fullName evidence="8">Uncharacterized protein</fullName>
    </submittedName>
</protein>
<name>A0A4V6Y920_SETVI</name>
<organism evidence="8 9">
    <name type="scientific">Setaria viridis</name>
    <name type="common">Green bristlegrass</name>
    <name type="synonym">Setaria italica subsp. viridis</name>
    <dbReference type="NCBI Taxonomy" id="4556"/>
    <lineage>
        <taxon>Eukaryota</taxon>
        <taxon>Viridiplantae</taxon>
        <taxon>Streptophyta</taxon>
        <taxon>Embryophyta</taxon>
        <taxon>Tracheophyta</taxon>
        <taxon>Spermatophyta</taxon>
        <taxon>Magnoliopsida</taxon>
        <taxon>Liliopsida</taxon>
        <taxon>Poales</taxon>
        <taxon>Poaceae</taxon>
        <taxon>PACMAD clade</taxon>
        <taxon>Panicoideae</taxon>
        <taxon>Panicodae</taxon>
        <taxon>Paniceae</taxon>
        <taxon>Cenchrinae</taxon>
        <taxon>Setaria</taxon>
    </lineage>
</organism>
<evidence type="ECO:0000256" key="4">
    <source>
        <dbReference type="RuleBase" id="RU000383"/>
    </source>
</evidence>
<evidence type="ECO:0000313" key="8">
    <source>
        <dbReference type="EMBL" id="TKW39806.1"/>
    </source>
</evidence>
<evidence type="ECO:0000256" key="2">
    <source>
        <dbReference type="ARBA" id="ARBA00023127"/>
    </source>
</evidence>